<accession>A0ABT4CNU9</accession>
<proteinExistence type="predicted"/>
<dbReference type="InterPro" id="IPR029063">
    <property type="entry name" value="SAM-dependent_MTases_sf"/>
</dbReference>
<evidence type="ECO:0000256" key="1">
    <source>
        <dbReference type="ARBA" id="ARBA00022679"/>
    </source>
</evidence>
<keyword evidence="4" id="KW-1185">Reference proteome</keyword>
<feature type="domain" description="Methyltransferase" evidence="2">
    <location>
        <begin position="35"/>
        <end position="131"/>
    </location>
</feature>
<dbReference type="EMBL" id="JAPQES010000002">
    <property type="protein sequence ID" value="MCY6370732.1"/>
    <property type="molecule type" value="Genomic_DNA"/>
</dbReference>
<dbReference type="GO" id="GO:0032259">
    <property type="term" value="P:methylation"/>
    <property type="evidence" value="ECO:0007669"/>
    <property type="project" value="UniProtKB-KW"/>
</dbReference>
<dbReference type="Pfam" id="PF13649">
    <property type="entry name" value="Methyltransf_25"/>
    <property type="match status" value="1"/>
</dbReference>
<evidence type="ECO:0000313" key="4">
    <source>
        <dbReference type="Proteomes" id="UP001079657"/>
    </source>
</evidence>
<evidence type="ECO:0000313" key="3">
    <source>
        <dbReference type="EMBL" id="MCY6370732.1"/>
    </source>
</evidence>
<evidence type="ECO:0000259" key="2">
    <source>
        <dbReference type="Pfam" id="PF13649"/>
    </source>
</evidence>
<gene>
    <name evidence="3" type="ORF">OXH55_08820</name>
</gene>
<sequence length="243" mass="28282">MNFYKELSKVYDIVFPKNKNTVKFLSEDLRKNSKIIDLACGTGIYSIALGELGHEVTGIDLDEKMIEKAKYKKGDLNIDFIRYDMTKIKDKFEESKYNRIFCIGNSLVHLNTKEEIKSLINDMYGLLNSNGSIVIQTINYDRILKNNIKSLPTIDREAEGVKFIRKYNYSKMEELIYFETELLISKEEREEKYTNSRALLPMKSNEIISMIKEAGFSEINVYGSFLKEQFKNDSYALVIKAFK</sequence>
<dbReference type="CDD" id="cd02440">
    <property type="entry name" value="AdoMet_MTases"/>
    <property type="match status" value="1"/>
</dbReference>
<protein>
    <submittedName>
        <fullName evidence="3">Class I SAM-dependent methyltransferase</fullName>
    </submittedName>
</protein>
<dbReference type="RefSeq" id="WP_268049560.1">
    <property type="nucleotide sequence ID" value="NZ_JAPQES010000002.1"/>
</dbReference>
<keyword evidence="3" id="KW-0489">Methyltransferase</keyword>
<comment type="caution">
    <text evidence="3">The sequence shown here is derived from an EMBL/GenBank/DDBJ whole genome shotgun (WGS) entry which is preliminary data.</text>
</comment>
<keyword evidence="1" id="KW-0808">Transferase</keyword>
<dbReference type="Gene3D" id="3.40.50.150">
    <property type="entry name" value="Vaccinia Virus protein VP39"/>
    <property type="match status" value="1"/>
</dbReference>
<dbReference type="Proteomes" id="UP001079657">
    <property type="component" value="Unassembled WGS sequence"/>
</dbReference>
<dbReference type="InterPro" id="IPR041698">
    <property type="entry name" value="Methyltransf_25"/>
</dbReference>
<reference evidence="3" key="1">
    <citation type="submission" date="2022-12" db="EMBL/GenBank/DDBJ databases">
        <authorList>
            <person name="Wang J."/>
        </authorList>
    </citation>
    <scope>NUCLEOTIDE SEQUENCE</scope>
    <source>
        <strain evidence="3">HY-42-06</strain>
    </source>
</reference>
<name>A0ABT4CNU9_9CLOT</name>
<dbReference type="GO" id="GO:0008168">
    <property type="term" value="F:methyltransferase activity"/>
    <property type="evidence" value="ECO:0007669"/>
    <property type="project" value="UniProtKB-KW"/>
</dbReference>
<organism evidence="3 4">
    <name type="scientific">Clostridium ganghwense</name>
    <dbReference type="NCBI Taxonomy" id="312089"/>
    <lineage>
        <taxon>Bacteria</taxon>
        <taxon>Bacillati</taxon>
        <taxon>Bacillota</taxon>
        <taxon>Clostridia</taxon>
        <taxon>Eubacteriales</taxon>
        <taxon>Clostridiaceae</taxon>
        <taxon>Clostridium</taxon>
    </lineage>
</organism>
<dbReference type="Gene3D" id="2.20.25.110">
    <property type="entry name" value="S-adenosyl-L-methionine-dependent methyltransferases"/>
    <property type="match status" value="1"/>
</dbReference>
<dbReference type="PANTHER" id="PTHR43861">
    <property type="entry name" value="TRANS-ACONITATE 2-METHYLTRANSFERASE-RELATED"/>
    <property type="match status" value="1"/>
</dbReference>
<dbReference type="SUPFAM" id="SSF53335">
    <property type="entry name" value="S-adenosyl-L-methionine-dependent methyltransferases"/>
    <property type="match status" value="1"/>
</dbReference>